<dbReference type="AlphaFoldDB" id="A0A0X3PSE2"/>
<proteinExistence type="predicted"/>
<sequence>MEQHYISMLLEMPYGARELYFQYHTQKPQRGYWAFLRSLNSAVIMSSREREYHGVQYADERLKHVSNDEKVVNSQASMFRRFFESSRQHSILIDISTTDITMSRSV</sequence>
<name>A0A0X3PSE2_SCHSO</name>
<protein>
    <submittedName>
        <fullName evidence="1">Uncharacterized protein</fullName>
    </submittedName>
</protein>
<dbReference type="EMBL" id="GEEE01023784">
    <property type="protein sequence ID" value="JAP39441.1"/>
    <property type="molecule type" value="Transcribed_RNA"/>
</dbReference>
<organism evidence="1">
    <name type="scientific">Schistocephalus solidus</name>
    <name type="common">Tapeworm</name>
    <dbReference type="NCBI Taxonomy" id="70667"/>
    <lineage>
        <taxon>Eukaryota</taxon>
        <taxon>Metazoa</taxon>
        <taxon>Spiralia</taxon>
        <taxon>Lophotrochozoa</taxon>
        <taxon>Platyhelminthes</taxon>
        <taxon>Cestoda</taxon>
        <taxon>Eucestoda</taxon>
        <taxon>Diphyllobothriidea</taxon>
        <taxon>Diphyllobothriidae</taxon>
        <taxon>Schistocephalus</taxon>
    </lineage>
</organism>
<reference evidence="1" key="1">
    <citation type="submission" date="2016-01" db="EMBL/GenBank/DDBJ databases">
        <title>Reference transcriptome for the parasite Schistocephalus solidus: insights into the molecular evolution of parasitism.</title>
        <authorList>
            <person name="Hebert F.O."/>
            <person name="Grambauer S."/>
            <person name="Barber I."/>
            <person name="Landry C.R."/>
            <person name="Aubin-Horth N."/>
        </authorList>
    </citation>
    <scope>NUCLEOTIDE SEQUENCE</scope>
</reference>
<accession>A0A0X3PSE2</accession>
<dbReference type="EMBL" id="GEEE01008541">
    <property type="protein sequence ID" value="JAP54684.1"/>
    <property type="molecule type" value="Transcribed_RNA"/>
</dbReference>
<gene>
    <name evidence="1" type="ORF">TR153416</name>
</gene>
<dbReference type="EMBL" id="GEEE01020355">
    <property type="protein sequence ID" value="JAP42870.1"/>
    <property type="molecule type" value="Transcribed_RNA"/>
</dbReference>
<dbReference type="EMBL" id="GEEE01013284">
    <property type="protein sequence ID" value="JAP49941.1"/>
    <property type="molecule type" value="Transcribed_RNA"/>
</dbReference>
<evidence type="ECO:0000313" key="1">
    <source>
        <dbReference type="EMBL" id="JAP54684.1"/>
    </source>
</evidence>